<evidence type="ECO:0000256" key="3">
    <source>
        <dbReference type="ARBA" id="ARBA00023015"/>
    </source>
</evidence>
<evidence type="ECO:0000256" key="1">
    <source>
        <dbReference type="ARBA" id="ARBA00004123"/>
    </source>
</evidence>
<sequence length="746" mass="77854">MNQQPQAGQPGLGQPQQPKFAMYRPEQMRTLSVLNDQEKEKYEKGLRGLYDQMEKNGPETSLHQNAKTKIMEFSRMVAQKISTLRQRQQGAGGAQPMNTANPALAAQRASMAARSNQLPAGAVNTPNAGATSQPGQLPKVPDTIMNHIQNFTFLAPPSYPKEEQTKFISELRNKYTRALMLMDNTTKKARQFENVIKEREARGQPLAGEELKRIEGQRADNTRAHGDAARFVESFRKQQEQFKLMHQNAAGQQQRPHPGQGQAQNAGGSASMQAATVTVNAAMNAAKNQQAEAGIRTAGTPAGAATPTTTTTTTQGAPAGAAAAAATTIPATSAPSSQPQHATAPPAQVKIEPGTQSSQPHPPPVNTATAATPGAGAAKPLTHSAAMHMANTRQNSTSSVPLAGAAPTTTPGSAGMMGNASAQGPHPHGHPQQPATTVTSKMPIPKTLPEKAMAVPQPVTMGGGVNGSRPTMGGGTGIPGNALAQPVLQKPPAYTFEAEGEHVLSKKKLDELVRQVCGGGPAGQDGNYLTPDVEESVLNVADNFVDNVINSACRLAKERGSKVLEIRDIQLVLERVYNIRVPGYTSDELRTVRKAQPSAAWIAKMSAVQAAKVMPASSEGTDNNGKGKGKGKAGSSKKPEDMIYGRGIPGMSFNKRRASAAAKAAAAAAAATAAASSSTSTAPPAAPVPATPVLPTPSPGVLSLNLGPVWTPGTPMPARPSSFSAAADQGSPDNGDPAHQRRNTRF</sequence>
<accession>A0ABR1PWZ7</accession>
<dbReference type="InterPro" id="IPR003228">
    <property type="entry name" value="TFIID_TAF12_dom"/>
</dbReference>
<evidence type="ECO:0000256" key="4">
    <source>
        <dbReference type="ARBA" id="ARBA00023163"/>
    </source>
</evidence>
<dbReference type="SUPFAM" id="SSF47113">
    <property type="entry name" value="Histone-fold"/>
    <property type="match status" value="1"/>
</dbReference>
<gene>
    <name evidence="8" type="ORF">PG986_013914</name>
</gene>
<feature type="compositionally biased region" description="Low complexity" evidence="6">
    <location>
        <begin position="401"/>
        <end position="414"/>
    </location>
</feature>
<organism evidence="8 9">
    <name type="scientific">Apiospora aurea</name>
    <dbReference type="NCBI Taxonomy" id="335848"/>
    <lineage>
        <taxon>Eukaryota</taxon>
        <taxon>Fungi</taxon>
        <taxon>Dikarya</taxon>
        <taxon>Ascomycota</taxon>
        <taxon>Pezizomycotina</taxon>
        <taxon>Sordariomycetes</taxon>
        <taxon>Xylariomycetidae</taxon>
        <taxon>Amphisphaeriales</taxon>
        <taxon>Apiosporaceae</taxon>
        <taxon>Apiospora</taxon>
    </lineage>
</organism>
<feature type="compositionally biased region" description="Low complexity" evidence="6">
    <location>
        <begin position="423"/>
        <end position="434"/>
    </location>
</feature>
<evidence type="ECO:0000313" key="9">
    <source>
        <dbReference type="Proteomes" id="UP001391051"/>
    </source>
</evidence>
<feature type="region of interest" description="Disordered" evidence="6">
    <location>
        <begin position="705"/>
        <end position="746"/>
    </location>
</feature>
<evidence type="ECO:0000256" key="5">
    <source>
        <dbReference type="ARBA" id="ARBA00023242"/>
    </source>
</evidence>
<dbReference type="Proteomes" id="UP001391051">
    <property type="component" value="Unassembled WGS sequence"/>
</dbReference>
<feature type="region of interest" description="Disordered" evidence="6">
    <location>
        <begin position="613"/>
        <end position="648"/>
    </location>
</feature>
<keyword evidence="4" id="KW-0804">Transcription</keyword>
<dbReference type="CDD" id="cd07981">
    <property type="entry name" value="HFD_TAF12"/>
    <property type="match status" value="1"/>
</dbReference>
<name>A0ABR1PWZ7_9PEZI</name>
<feature type="compositionally biased region" description="Low complexity" evidence="6">
    <location>
        <begin position="1"/>
        <end position="18"/>
    </location>
</feature>
<dbReference type="InterPro" id="IPR037794">
    <property type="entry name" value="TAF12"/>
</dbReference>
<dbReference type="GeneID" id="92083198"/>
<reference evidence="8 9" key="1">
    <citation type="submission" date="2023-01" db="EMBL/GenBank/DDBJ databases">
        <title>Analysis of 21 Apiospora genomes using comparative genomics revels a genus with tremendous synthesis potential of carbohydrate active enzymes and secondary metabolites.</title>
        <authorList>
            <person name="Sorensen T."/>
        </authorList>
    </citation>
    <scope>NUCLEOTIDE SEQUENCE [LARGE SCALE GENOMIC DNA]</scope>
    <source>
        <strain evidence="8 9">CBS 24483</strain>
    </source>
</reference>
<feature type="domain" description="Transcription initiation factor TFIID subunit 12" evidence="7">
    <location>
        <begin position="505"/>
        <end position="579"/>
    </location>
</feature>
<comment type="similarity">
    <text evidence="2">Belongs to the TAF12 family.</text>
</comment>
<evidence type="ECO:0000256" key="6">
    <source>
        <dbReference type="SAM" id="MobiDB-lite"/>
    </source>
</evidence>
<keyword evidence="9" id="KW-1185">Reference proteome</keyword>
<feature type="region of interest" description="Disordered" evidence="6">
    <location>
        <begin position="392"/>
        <end position="438"/>
    </location>
</feature>
<protein>
    <recommendedName>
        <fullName evidence="7">Transcription initiation factor TFIID subunit 12 domain-containing protein</fullName>
    </recommendedName>
</protein>
<dbReference type="Pfam" id="PF03847">
    <property type="entry name" value="TFIID_20kDa"/>
    <property type="match status" value="1"/>
</dbReference>
<feature type="compositionally biased region" description="Low complexity" evidence="6">
    <location>
        <begin position="366"/>
        <end position="378"/>
    </location>
</feature>
<feature type="compositionally biased region" description="Low complexity" evidence="6">
    <location>
        <begin position="249"/>
        <end position="271"/>
    </location>
</feature>
<dbReference type="InterPro" id="IPR009072">
    <property type="entry name" value="Histone-fold"/>
</dbReference>
<keyword evidence="3" id="KW-0805">Transcription regulation</keyword>
<comment type="caution">
    <text evidence="8">The sequence shown here is derived from an EMBL/GenBank/DDBJ whole genome shotgun (WGS) entry which is preliminary data.</text>
</comment>
<dbReference type="EMBL" id="JAQQWE010000009">
    <property type="protein sequence ID" value="KAK7941527.1"/>
    <property type="molecule type" value="Genomic_DNA"/>
</dbReference>
<evidence type="ECO:0000256" key="2">
    <source>
        <dbReference type="ARBA" id="ARBA00007530"/>
    </source>
</evidence>
<feature type="region of interest" description="Disordered" evidence="6">
    <location>
        <begin position="297"/>
        <end position="378"/>
    </location>
</feature>
<feature type="region of interest" description="Disordered" evidence="6">
    <location>
        <begin position="1"/>
        <end position="26"/>
    </location>
</feature>
<evidence type="ECO:0000259" key="7">
    <source>
        <dbReference type="Pfam" id="PF03847"/>
    </source>
</evidence>
<dbReference type="PANTHER" id="PTHR12264">
    <property type="entry name" value="TRANSCRIPTION INITIATION FACTOR TFIID SUBUNIT 12"/>
    <property type="match status" value="1"/>
</dbReference>
<dbReference type="Gene3D" id="1.10.20.10">
    <property type="entry name" value="Histone, subunit A"/>
    <property type="match status" value="1"/>
</dbReference>
<dbReference type="RefSeq" id="XP_066694279.1">
    <property type="nucleotide sequence ID" value="XM_066850136.1"/>
</dbReference>
<proteinExistence type="inferred from homology"/>
<comment type="subcellular location">
    <subcellularLocation>
        <location evidence="1">Nucleus</location>
    </subcellularLocation>
</comment>
<feature type="compositionally biased region" description="Low complexity" evidence="6">
    <location>
        <begin position="297"/>
        <end position="332"/>
    </location>
</feature>
<evidence type="ECO:0000313" key="8">
    <source>
        <dbReference type="EMBL" id="KAK7941527.1"/>
    </source>
</evidence>
<keyword evidence="5" id="KW-0539">Nucleus</keyword>
<feature type="region of interest" description="Disordered" evidence="6">
    <location>
        <begin position="246"/>
        <end position="271"/>
    </location>
</feature>
<dbReference type="PANTHER" id="PTHR12264:SF21">
    <property type="entry name" value="TRANSCRIPTION INITIATION FACTOR TFIID SUBUNIT 12"/>
    <property type="match status" value="1"/>
</dbReference>